<dbReference type="PANTHER" id="PTHR12304:SF4">
    <property type="entry name" value="URIDINE NUCLEOSIDASE"/>
    <property type="match status" value="1"/>
</dbReference>
<gene>
    <name evidence="4" type="ORF">ENW55_06620</name>
</gene>
<dbReference type="InterPro" id="IPR001910">
    <property type="entry name" value="Inosine/uridine_hydrolase_dom"/>
</dbReference>
<dbReference type="AlphaFoldDB" id="A0A832I790"/>
<dbReference type="GO" id="GO:0006152">
    <property type="term" value="P:purine nucleoside catabolic process"/>
    <property type="evidence" value="ECO:0007669"/>
    <property type="project" value="TreeGrafter"/>
</dbReference>
<dbReference type="Gene3D" id="3.90.245.10">
    <property type="entry name" value="Ribonucleoside hydrolase-like"/>
    <property type="match status" value="1"/>
</dbReference>
<keyword evidence="2" id="KW-0326">Glycosidase</keyword>
<dbReference type="GO" id="GO:0008477">
    <property type="term" value="F:purine nucleosidase activity"/>
    <property type="evidence" value="ECO:0007669"/>
    <property type="project" value="TreeGrafter"/>
</dbReference>
<dbReference type="InterPro" id="IPR036452">
    <property type="entry name" value="Ribo_hydro-like"/>
</dbReference>
<evidence type="ECO:0000256" key="2">
    <source>
        <dbReference type="ARBA" id="ARBA00023295"/>
    </source>
</evidence>
<organism evidence="4">
    <name type="scientific">Pseudothermotoga hypogea</name>
    <dbReference type="NCBI Taxonomy" id="57487"/>
    <lineage>
        <taxon>Bacteria</taxon>
        <taxon>Thermotogati</taxon>
        <taxon>Thermotogota</taxon>
        <taxon>Thermotogae</taxon>
        <taxon>Thermotogales</taxon>
        <taxon>Thermotogaceae</taxon>
        <taxon>Pseudothermotoga</taxon>
    </lineage>
</organism>
<dbReference type="CDD" id="cd02651">
    <property type="entry name" value="nuc_hydro_IU_UC_XIUA"/>
    <property type="match status" value="1"/>
</dbReference>
<protein>
    <submittedName>
        <fullName evidence="4">Nucleoside hydrolase</fullName>
    </submittedName>
</protein>
<keyword evidence="1 4" id="KW-0378">Hydrolase</keyword>
<feature type="domain" description="Inosine/uridine-preferring nucleoside hydrolase" evidence="3">
    <location>
        <begin position="3"/>
        <end position="295"/>
    </location>
</feature>
<evidence type="ECO:0000256" key="1">
    <source>
        <dbReference type="ARBA" id="ARBA00022801"/>
    </source>
</evidence>
<dbReference type="InterPro" id="IPR023186">
    <property type="entry name" value="IUNH"/>
</dbReference>
<name>A0A832I790_9THEM</name>
<comment type="caution">
    <text evidence="4">The sequence shown here is derived from an EMBL/GenBank/DDBJ whole genome shotgun (WGS) entry which is preliminary data.</text>
</comment>
<dbReference type="Pfam" id="PF01156">
    <property type="entry name" value="IU_nuc_hydro"/>
    <property type="match status" value="1"/>
</dbReference>
<evidence type="ECO:0000313" key="4">
    <source>
        <dbReference type="EMBL" id="HGZ79640.1"/>
    </source>
</evidence>
<dbReference type="EMBL" id="DTKQ01000048">
    <property type="protein sequence ID" value="HGZ79640.1"/>
    <property type="molecule type" value="Genomic_DNA"/>
</dbReference>
<dbReference type="SUPFAM" id="SSF53590">
    <property type="entry name" value="Nucleoside hydrolase"/>
    <property type="match status" value="1"/>
</dbReference>
<dbReference type="PANTHER" id="PTHR12304">
    <property type="entry name" value="INOSINE-URIDINE PREFERRING NUCLEOSIDE HYDROLASE"/>
    <property type="match status" value="1"/>
</dbReference>
<dbReference type="GO" id="GO:0005829">
    <property type="term" value="C:cytosol"/>
    <property type="evidence" value="ECO:0007669"/>
    <property type="project" value="TreeGrafter"/>
</dbReference>
<evidence type="ECO:0000259" key="3">
    <source>
        <dbReference type="Pfam" id="PF01156"/>
    </source>
</evidence>
<accession>A0A832I790</accession>
<reference evidence="4" key="1">
    <citation type="journal article" date="2020" name="mSystems">
        <title>Genome- and Community-Level Interaction Insights into Carbon Utilization and Element Cycling Functions of Hydrothermarchaeota in Hydrothermal Sediment.</title>
        <authorList>
            <person name="Zhou Z."/>
            <person name="Liu Y."/>
            <person name="Xu W."/>
            <person name="Pan J."/>
            <person name="Luo Z.H."/>
            <person name="Li M."/>
        </authorList>
    </citation>
    <scope>NUCLEOTIDE SEQUENCE [LARGE SCALE GENOMIC DNA]</scope>
    <source>
        <strain evidence="4">SpSt-86</strain>
    </source>
</reference>
<sequence>MRIVLDCDPGHDDAFAILLAAASKEIELLGVTTVVGNSYLENTTINARKVLDLFDLDVPVFAGCAKPLLRNIVVAPQIHGQSGLDGATMPPPKRSIEKIHAVDFIAQMAQKYDDLVLVPTGPLTNVALFILRYPELVKRISKIVLMGGGIAFGNVTPVAEFNIFADAEAAKIVFKSAIPIVMAPLDLTHQVVATEREAEKLRSMGENFQIMADLLMFFKSTYKRVFNIDGAILHDPCTVMYLLHPEIFESQDYFVDVETKGELTYGQTVVDVWRTTANKPNAKVLLNVNREKFFDILFEKFGSLAGR</sequence>
<proteinExistence type="predicted"/>